<accession>A0ABP1CKQ4</accession>
<evidence type="ECO:0000256" key="2">
    <source>
        <dbReference type="PROSITE-ProRule" id="PRU00708"/>
    </source>
</evidence>
<organism evidence="3 4">
    <name type="scientific">Somion occarium</name>
    <dbReference type="NCBI Taxonomy" id="3059160"/>
    <lineage>
        <taxon>Eukaryota</taxon>
        <taxon>Fungi</taxon>
        <taxon>Dikarya</taxon>
        <taxon>Basidiomycota</taxon>
        <taxon>Agaricomycotina</taxon>
        <taxon>Agaricomycetes</taxon>
        <taxon>Polyporales</taxon>
        <taxon>Cerrenaceae</taxon>
        <taxon>Somion</taxon>
    </lineage>
</organism>
<sequence>MLRHAAQRVHSHITLDFLLPRSALRVRTIVTSFKSSYADPIPPKILNQVTDPAFVEALGRIPPLPAAVHTLSQPDAEWFNTTIANLREALQDKDISNTCRLWSSLSQKGFLGLLGPAHLEMCSRHLGAMCNSLPVGAADWNNANQQEIEEMAIHLALEGHPQSLRDYMIFHVKRKAPDVVHRVYAQYYSRLRERSESEYNEGNDDVGTVEEMVGDSGQPYDADHPSSTLLDIENRSLVMDNGDLRVPHEDAGLPLVPGDILFAEVAAYALQDRYHEALYAFLQTKTRMLRPNLSLGLARIGKNGVLRDKVETYFKRVNLARLLRKKTTIANQISNLTQSRADVSLMRLYDQIKSELSASDRWLTLDPAELDDKVMVVVPDFIWASFLTAFLRCRRLDLAEVLWDDMTQLGVKTDVAIWTALLTGYAELGPAMSDKVAAAWDIMVKQGVTPEPLTYRALIQGLFVGGQTTEALLRFKEFQDALKHLPNVEESTRLLLYNTVLHGLLFQSMEDDAYALLRRMQTEGPSPDIVTFNTFMRYHQRKGDLKKLASILQMIDSQGLVGDVFTFSTLLRSLLPVREDAIEIVSNLMVQQGVKANTALYTGIIDHLLRQENITDFKAAMALLTKMEQSEDKEIAPNDITYTNLLARIVQARWLDATAAEDFQRDIMQRMRSRNIVPTKPMYHILLRASLSNPEPRGVRNALLYFRGMQADRLMIGHDAWYVLLQGLAQRKEWELANQLVSEMNGSGFVKTAALMKVVNKIKMRWRAQEASTGVQ</sequence>
<name>A0ABP1CKQ4_9APHY</name>
<dbReference type="Proteomes" id="UP001497453">
    <property type="component" value="Chromosome 1"/>
</dbReference>
<dbReference type="Gene3D" id="1.25.40.10">
    <property type="entry name" value="Tetratricopeptide repeat domain"/>
    <property type="match status" value="3"/>
</dbReference>
<reference evidence="4" key="1">
    <citation type="submission" date="2024-04" db="EMBL/GenBank/DDBJ databases">
        <authorList>
            <person name="Shaw F."/>
            <person name="Minotto A."/>
        </authorList>
    </citation>
    <scope>NUCLEOTIDE SEQUENCE [LARGE SCALE GENOMIC DNA]</scope>
</reference>
<dbReference type="Pfam" id="PF01535">
    <property type="entry name" value="PPR"/>
    <property type="match status" value="2"/>
</dbReference>
<feature type="repeat" description="PPR" evidence="2">
    <location>
        <begin position="414"/>
        <end position="450"/>
    </location>
</feature>
<dbReference type="PROSITE" id="PS51375">
    <property type="entry name" value="PPR"/>
    <property type="match status" value="2"/>
</dbReference>
<dbReference type="InterPro" id="IPR002885">
    <property type="entry name" value="PPR_rpt"/>
</dbReference>
<protein>
    <recommendedName>
        <fullName evidence="5">Pentatricopeptide repeat-containing protein</fullName>
    </recommendedName>
</protein>
<evidence type="ECO:0000313" key="4">
    <source>
        <dbReference type="Proteomes" id="UP001497453"/>
    </source>
</evidence>
<dbReference type="PANTHER" id="PTHR47941">
    <property type="entry name" value="PENTATRICOPEPTIDE REPEAT-CONTAINING PROTEIN 3, MITOCHONDRIAL"/>
    <property type="match status" value="1"/>
</dbReference>
<evidence type="ECO:0000256" key="1">
    <source>
        <dbReference type="ARBA" id="ARBA00022737"/>
    </source>
</evidence>
<evidence type="ECO:0000313" key="3">
    <source>
        <dbReference type="EMBL" id="CAL1695293.1"/>
    </source>
</evidence>
<gene>
    <name evidence="3" type="ORF">GFSPODELE1_LOCUS686</name>
</gene>
<dbReference type="Pfam" id="PF13812">
    <property type="entry name" value="PPR_3"/>
    <property type="match status" value="1"/>
</dbReference>
<dbReference type="InterPro" id="IPR011990">
    <property type="entry name" value="TPR-like_helical_dom_sf"/>
</dbReference>
<keyword evidence="1" id="KW-0677">Repeat</keyword>
<dbReference type="EMBL" id="OZ037944">
    <property type="protein sequence ID" value="CAL1695293.1"/>
    <property type="molecule type" value="Genomic_DNA"/>
</dbReference>
<evidence type="ECO:0008006" key="5">
    <source>
        <dbReference type="Google" id="ProtNLM"/>
    </source>
</evidence>
<feature type="repeat" description="PPR" evidence="2">
    <location>
        <begin position="493"/>
        <end position="527"/>
    </location>
</feature>
<keyword evidence="4" id="KW-1185">Reference proteome</keyword>
<proteinExistence type="predicted"/>